<dbReference type="SMART" id="SM00450">
    <property type="entry name" value="RHOD"/>
    <property type="match status" value="1"/>
</dbReference>
<proteinExistence type="predicted"/>
<evidence type="ECO:0000313" key="2">
    <source>
        <dbReference type="EMBL" id="CAG5110967.1"/>
    </source>
</evidence>
<dbReference type="Proteomes" id="UP001158576">
    <property type="component" value="Chromosome 2"/>
</dbReference>
<accession>A0ABN7T0H5</accession>
<gene>
    <name evidence="2" type="ORF">OKIOD_LOCUS14078</name>
</gene>
<name>A0ABN7T0H5_OIKDI</name>
<evidence type="ECO:0000259" key="1">
    <source>
        <dbReference type="PROSITE" id="PS50206"/>
    </source>
</evidence>
<dbReference type="Gene3D" id="3.40.250.10">
    <property type="entry name" value="Rhodanese-like domain"/>
    <property type="match status" value="1"/>
</dbReference>
<dbReference type="Pfam" id="PF00581">
    <property type="entry name" value="Rhodanese"/>
    <property type="match status" value="1"/>
</dbReference>
<feature type="domain" description="Rhodanese" evidence="1">
    <location>
        <begin position="14"/>
        <end position="105"/>
    </location>
</feature>
<evidence type="ECO:0000313" key="3">
    <source>
        <dbReference type="Proteomes" id="UP001158576"/>
    </source>
</evidence>
<sequence length="108" mass="11893">MAQLSTAQVQAHLSNDSVLFIDVRRPDELEAGKLGAKNFLNITHTNVPSEFAKEAGDFKSAHGIEKPKLEQEIIVYCQKGKRGQMAQNALIELGYKSVSNWEGGYSSL</sequence>
<dbReference type="PROSITE" id="PS50206">
    <property type="entry name" value="RHODANESE_3"/>
    <property type="match status" value="1"/>
</dbReference>
<dbReference type="PANTHER" id="PTHR44086:SF10">
    <property type="entry name" value="THIOSULFATE SULFURTRANSFERASE_RHODANESE-LIKE DOMAIN-CONTAINING PROTEIN 3"/>
    <property type="match status" value="1"/>
</dbReference>
<dbReference type="InterPro" id="IPR036873">
    <property type="entry name" value="Rhodanese-like_dom_sf"/>
</dbReference>
<dbReference type="PANTHER" id="PTHR44086">
    <property type="entry name" value="THIOSULFATE SULFURTRANSFERASE RDL2, MITOCHONDRIAL-RELATED"/>
    <property type="match status" value="1"/>
</dbReference>
<dbReference type="SUPFAM" id="SSF52821">
    <property type="entry name" value="Rhodanese/Cell cycle control phosphatase"/>
    <property type="match status" value="1"/>
</dbReference>
<dbReference type="InterPro" id="IPR001763">
    <property type="entry name" value="Rhodanese-like_dom"/>
</dbReference>
<keyword evidence="3" id="KW-1185">Reference proteome</keyword>
<protein>
    <submittedName>
        <fullName evidence="2">Oidioi.mRNA.OKI2018_I69.chr2.g5313.t1.cds</fullName>
    </submittedName>
</protein>
<organism evidence="2 3">
    <name type="scientific">Oikopleura dioica</name>
    <name type="common">Tunicate</name>
    <dbReference type="NCBI Taxonomy" id="34765"/>
    <lineage>
        <taxon>Eukaryota</taxon>
        <taxon>Metazoa</taxon>
        <taxon>Chordata</taxon>
        <taxon>Tunicata</taxon>
        <taxon>Appendicularia</taxon>
        <taxon>Copelata</taxon>
        <taxon>Oikopleuridae</taxon>
        <taxon>Oikopleura</taxon>
    </lineage>
</organism>
<dbReference type="EMBL" id="OU015567">
    <property type="protein sequence ID" value="CAG5110967.1"/>
    <property type="molecule type" value="Genomic_DNA"/>
</dbReference>
<reference evidence="2 3" key="1">
    <citation type="submission" date="2021-04" db="EMBL/GenBank/DDBJ databases">
        <authorList>
            <person name="Bliznina A."/>
        </authorList>
    </citation>
    <scope>NUCLEOTIDE SEQUENCE [LARGE SCALE GENOMIC DNA]</scope>
</reference>